<evidence type="ECO:0000313" key="4">
    <source>
        <dbReference type="WBParaSite" id="HNAJ_0000490801-mRNA-1"/>
    </source>
</evidence>
<evidence type="ECO:0000313" key="2">
    <source>
        <dbReference type="EMBL" id="VDO00766.1"/>
    </source>
</evidence>
<dbReference type="EMBL" id="UZAE01003809">
    <property type="protein sequence ID" value="VDO00766.1"/>
    <property type="molecule type" value="Genomic_DNA"/>
</dbReference>
<organism evidence="4">
    <name type="scientific">Rodentolepis nana</name>
    <name type="common">Dwarf tapeworm</name>
    <name type="synonym">Hymenolepis nana</name>
    <dbReference type="NCBI Taxonomy" id="102285"/>
    <lineage>
        <taxon>Eukaryota</taxon>
        <taxon>Metazoa</taxon>
        <taxon>Spiralia</taxon>
        <taxon>Lophotrochozoa</taxon>
        <taxon>Platyhelminthes</taxon>
        <taxon>Cestoda</taxon>
        <taxon>Eucestoda</taxon>
        <taxon>Cyclophyllidea</taxon>
        <taxon>Hymenolepididae</taxon>
        <taxon>Rodentolepis</taxon>
    </lineage>
</organism>
<keyword evidence="3" id="KW-1185">Reference proteome</keyword>
<feature type="coiled-coil region" evidence="1">
    <location>
        <begin position="95"/>
        <end position="129"/>
    </location>
</feature>
<dbReference type="AlphaFoldDB" id="A0A0R3TCW9"/>
<name>A0A0R3TCW9_RODNA</name>
<accession>A0A0R3TCW9</accession>
<sequence>MAEQGPSGPRSFANFDESVSFAEPQLRSEMLDDSFKNVRFVQDQSEELAKLRIDNFNLRLLCHKYDEVFKRGQIENAGLRIYNLEQENMKIRGQLDRASRILSSLKHENESLRNDNEKLTENLEISVNEWQRKYDSLFADFQKLKVSERRSESRCEVIESESFRLETAKNAELSTLQQMLTSAESKITLLETEIAELRSKGNTSIDRLSGCIDVEDKENVDLNDLLTPLSSPLKMSRGSLLRRYVAAQEMLKSLNSNCDSLSINLSNCRHELSISENKFRLLLEQYNDEKASHLRDLEQRDELEKNLHDRIADLLRDCSDKDELNEELTGELKQLKEFDARIKEEHLRQLNKLHSLLEDRERALLEMYVPEATHTPTEESEVVAEVTQYHHDPDSSIFNSNVDVVTKEKAEEQQMTDVTSYVEMNKLQHEVALLRSKLVTQIKANTRLKAAFNALSESNPPPQKVVTDNPPVNISISLNPSILEEAGNTSQVNESFASLLNSNKKVSQTLDRTVNELKSALSRVEAE</sequence>
<proteinExistence type="predicted"/>
<dbReference type="WBParaSite" id="HNAJ_0000490801-mRNA-1">
    <property type="protein sequence ID" value="HNAJ_0000490801-mRNA-1"/>
    <property type="gene ID" value="HNAJ_0000490801"/>
</dbReference>
<dbReference type="OrthoDB" id="6257358at2759"/>
<gene>
    <name evidence="2" type="ORF">HNAJ_LOCUS4906</name>
</gene>
<dbReference type="STRING" id="102285.A0A0R3TCW9"/>
<reference evidence="4" key="1">
    <citation type="submission" date="2017-02" db="UniProtKB">
        <authorList>
            <consortium name="WormBaseParasite"/>
        </authorList>
    </citation>
    <scope>IDENTIFICATION</scope>
</reference>
<protein>
    <submittedName>
        <fullName evidence="4">DUF5741 domain-containing protein</fullName>
    </submittedName>
</protein>
<keyword evidence="1" id="KW-0175">Coiled coil</keyword>
<feature type="coiled-coil region" evidence="1">
    <location>
        <begin position="173"/>
        <end position="200"/>
    </location>
</feature>
<evidence type="ECO:0000313" key="3">
    <source>
        <dbReference type="Proteomes" id="UP000278807"/>
    </source>
</evidence>
<reference evidence="2 3" key="2">
    <citation type="submission" date="2018-11" db="EMBL/GenBank/DDBJ databases">
        <authorList>
            <consortium name="Pathogen Informatics"/>
        </authorList>
    </citation>
    <scope>NUCLEOTIDE SEQUENCE [LARGE SCALE GENOMIC DNA]</scope>
</reference>
<dbReference type="Proteomes" id="UP000278807">
    <property type="component" value="Unassembled WGS sequence"/>
</dbReference>
<evidence type="ECO:0000256" key="1">
    <source>
        <dbReference type="SAM" id="Coils"/>
    </source>
</evidence>